<dbReference type="SUPFAM" id="SSF49854">
    <property type="entry name" value="Spermadhesin, CUB domain"/>
    <property type="match status" value="1"/>
</dbReference>
<feature type="signal peptide" evidence="3">
    <location>
        <begin position="1"/>
        <end position="26"/>
    </location>
</feature>
<feature type="domain" description="CDCP1 first CUB" evidence="5">
    <location>
        <begin position="221"/>
        <end position="292"/>
    </location>
</feature>
<keyword evidence="3" id="KW-0732">Signal</keyword>
<dbReference type="InterPro" id="IPR056268">
    <property type="entry name" value="CUB_CDCP1_1st"/>
</dbReference>
<evidence type="ECO:0000259" key="5">
    <source>
        <dbReference type="Pfam" id="PF23667"/>
    </source>
</evidence>
<dbReference type="InterPro" id="IPR056266">
    <property type="entry name" value="CDCP1_CUB_3rd_6th"/>
</dbReference>
<feature type="region of interest" description="Disordered" evidence="1">
    <location>
        <begin position="1015"/>
        <end position="1039"/>
    </location>
</feature>
<keyword evidence="8" id="KW-1185">Reference proteome</keyword>
<evidence type="ECO:0000256" key="2">
    <source>
        <dbReference type="SAM" id="Phobius"/>
    </source>
</evidence>
<keyword evidence="2" id="KW-0472">Membrane</keyword>
<dbReference type="OrthoDB" id="8960034at2759"/>
<evidence type="ECO:0000313" key="8">
    <source>
        <dbReference type="Proteomes" id="UP001046870"/>
    </source>
</evidence>
<feature type="domain" description="CDCP1 third and sixth CUB" evidence="4">
    <location>
        <begin position="718"/>
        <end position="832"/>
    </location>
</feature>
<feature type="domain" description="CDCP1 third and sixth CUB" evidence="4">
    <location>
        <begin position="413"/>
        <end position="515"/>
    </location>
</feature>
<evidence type="ECO:0000259" key="6">
    <source>
        <dbReference type="Pfam" id="PF23668"/>
    </source>
</evidence>
<dbReference type="EMBL" id="JAFDVH010000021">
    <property type="protein sequence ID" value="KAG7458055.1"/>
    <property type="molecule type" value="Genomic_DNA"/>
</dbReference>
<feature type="chain" id="PRO_5039439425" description="CUB domain-containing protein 1-like" evidence="3">
    <location>
        <begin position="27"/>
        <end position="1039"/>
    </location>
</feature>
<feature type="region of interest" description="Disordered" evidence="1">
    <location>
        <begin position="965"/>
        <end position="986"/>
    </location>
</feature>
<dbReference type="InterPro" id="IPR038811">
    <property type="entry name" value="CDCP1"/>
</dbReference>
<feature type="domain" description="CDCP1 first CUB" evidence="5">
    <location>
        <begin position="28"/>
        <end position="101"/>
    </location>
</feature>
<dbReference type="Pfam" id="PF23667">
    <property type="entry name" value="CUB_CDCP1_1"/>
    <property type="match status" value="2"/>
</dbReference>
<dbReference type="Proteomes" id="UP001046870">
    <property type="component" value="Chromosome 21"/>
</dbReference>
<organism evidence="7 8">
    <name type="scientific">Megalops atlanticus</name>
    <name type="common">Tarpon</name>
    <name type="synonym">Clupea gigantea</name>
    <dbReference type="NCBI Taxonomy" id="7932"/>
    <lineage>
        <taxon>Eukaryota</taxon>
        <taxon>Metazoa</taxon>
        <taxon>Chordata</taxon>
        <taxon>Craniata</taxon>
        <taxon>Vertebrata</taxon>
        <taxon>Euteleostomi</taxon>
        <taxon>Actinopterygii</taxon>
        <taxon>Neopterygii</taxon>
        <taxon>Teleostei</taxon>
        <taxon>Elopiformes</taxon>
        <taxon>Megalopidae</taxon>
        <taxon>Megalops</taxon>
    </lineage>
</organism>
<feature type="transmembrane region" description="Helical" evidence="2">
    <location>
        <begin position="840"/>
        <end position="866"/>
    </location>
</feature>
<feature type="region of interest" description="Disordered" evidence="1">
    <location>
        <begin position="923"/>
        <end position="951"/>
    </location>
</feature>
<dbReference type="PANTHER" id="PTHR14477">
    <property type="entry name" value="CUB DOMAIN-CONTAINING PROTEIN 1"/>
    <property type="match status" value="1"/>
</dbReference>
<sequence>MRFSSMDWARPLLGIFLLLVSDISECLQMAVHPDVGTTVTLETPLPAEECCVCRVGGDGASEEVCSSSLTLEPDKDVNLLFNCSSPAQEAFTISIHKKIECTKEDCNPAVGEIQPSLFTDFNRTFVWNVTGPMEARLGLTFPGDGLKEVTSLEACPDGYRYTVVSSQPDEDGRTDAFCRKGPVSHIDLPHQALVSLQVPGEENVDPTIFQIAPLPVKKKGRMIPVAPDTGTSITIQRDTAGPDCTVCSTEGSKAPQCSSKLALRDTHNVSVEFSCTRPQDIFRVEVNREIDCDETTCSGDIVQGGFSLFPEFNRTFTWDLKVPSTRAFQVDFSGLGMRQILPSESCLDEHTYSIITYLRTGPLTIGTFCQNGTISLVQVLYRGRLALKVPGESQPDPATFKVSVGPQIKKLAVVKVTLPPESSAPQFFSANYPGRFPDDDLMMWNFTVPPKHNATVRFLEYTEPECLKKDVTVEYEREGGKFSMGKELSVAQPANLQRGFGMSLINCETDRRGNRPGLSLSFQVSVFRSSHAVLCTLDLHNEEGLSVRIETRNPSCEMKVDGVLQETVTLLSGTKSNLSFQDCSSEDLFMTVSKTIECRQWEACPVGMSQLSLPTLEACLPMPMQSMTWQLRVPEDGTVELLPSAGSLRQSLPGQECKGRFTVRVTEDGGVPFGEFCAGGAISKVQIHSNVTVVATPTKARSLSEETFFNVSFSREIKESYILTVSPRVEASALVSSPNWPGGMKPSSTASWVVMLPPEYQAELVFTNVSQPKCAERHTSIKVQTLGSPEEMFSRREDEERESKLTVPQSFFLNTSNCVPEEGHFSVLSTITLQKRRSHLLSIILGTVGALLLLMIIVLIAVCVVVRKKKRKADEQASIYIPKGNIFLPGDSPFPKSRANNESHVYASIEDTMVYGHLLQDPGNPRPLQGQYQGPQVDTYRSFAGPTDNPSEKAALDAEVGVYRPFLDPSQGADPPRPRTPLGRQDSLAFVDTRMVGNELNTFKSNGDITPLRLSAVEPVPAVEEGKEWEDDDEEDEGV</sequence>
<comment type="caution">
    <text evidence="7">The sequence shown here is derived from an EMBL/GenBank/DDBJ whole genome shotgun (WGS) entry which is preliminary data.</text>
</comment>
<evidence type="ECO:0000256" key="1">
    <source>
        <dbReference type="SAM" id="MobiDB-lite"/>
    </source>
</evidence>
<gene>
    <name evidence="7" type="ORF">MATL_G00233840</name>
</gene>
<feature type="domain" description="CDCP1 second and fifth CUB" evidence="6">
    <location>
        <begin position="300"/>
        <end position="405"/>
    </location>
</feature>
<dbReference type="AlphaFoldDB" id="A0A9D3PIJ4"/>
<evidence type="ECO:0000256" key="3">
    <source>
        <dbReference type="SAM" id="SignalP"/>
    </source>
</evidence>
<feature type="compositionally biased region" description="Acidic residues" evidence="1">
    <location>
        <begin position="1027"/>
        <end position="1039"/>
    </location>
</feature>
<dbReference type="InterPro" id="IPR056269">
    <property type="entry name" value="CUB_CDCP1_2nd_5th"/>
</dbReference>
<name>A0A9D3PIJ4_MEGAT</name>
<evidence type="ECO:0000259" key="4">
    <source>
        <dbReference type="Pfam" id="PF23665"/>
    </source>
</evidence>
<evidence type="ECO:0008006" key="9">
    <source>
        <dbReference type="Google" id="ProtNLM"/>
    </source>
</evidence>
<proteinExistence type="predicted"/>
<evidence type="ECO:0000313" key="7">
    <source>
        <dbReference type="EMBL" id="KAG7458055.1"/>
    </source>
</evidence>
<dbReference type="InterPro" id="IPR035914">
    <property type="entry name" value="Sperma_CUB_dom_sf"/>
</dbReference>
<accession>A0A9D3PIJ4</accession>
<keyword evidence="2" id="KW-0812">Transmembrane</keyword>
<protein>
    <recommendedName>
        <fullName evidence="9">CUB domain-containing protein 1-like</fullName>
    </recommendedName>
</protein>
<feature type="domain" description="CDCP1 second and fifth CUB" evidence="6">
    <location>
        <begin position="109"/>
        <end position="212"/>
    </location>
</feature>
<reference evidence="7" key="1">
    <citation type="submission" date="2021-01" db="EMBL/GenBank/DDBJ databases">
        <authorList>
            <person name="Zahm M."/>
            <person name="Roques C."/>
            <person name="Cabau C."/>
            <person name="Klopp C."/>
            <person name="Donnadieu C."/>
            <person name="Jouanno E."/>
            <person name="Lampietro C."/>
            <person name="Louis A."/>
            <person name="Herpin A."/>
            <person name="Echchiki A."/>
            <person name="Berthelot C."/>
            <person name="Parey E."/>
            <person name="Roest-Crollius H."/>
            <person name="Braasch I."/>
            <person name="Postlethwait J."/>
            <person name="Bobe J."/>
            <person name="Montfort J."/>
            <person name="Bouchez O."/>
            <person name="Begum T."/>
            <person name="Mejri S."/>
            <person name="Adams A."/>
            <person name="Chen W.-J."/>
            <person name="Guiguen Y."/>
        </authorList>
    </citation>
    <scope>NUCLEOTIDE SEQUENCE</scope>
    <source>
        <strain evidence="7">YG-15Mar2019-1</strain>
        <tissue evidence="7">Brain</tissue>
    </source>
</reference>
<dbReference type="Pfam" id="PF23665">
    <property type="entry name" value="CDCP1_CUB_6"/>
    <property type="match status" value="2"/>
</dbReference>
<dbReference type="PANTHER" id="PTHR14477:SF1">
    <property type="entry name" value="CUB DOMAIN-CONTAINING PROTEIN 1"/>
    <property type="match status" value="1"/>
</dbReference>
<feature type="domain" description="CDCP1 second and fifth CUB" evidence="6">
    <location>
        <begin position="619"/>
        <end position="711"/>
    </location>
</feature>
<dbReference type="Pfam" id="PF23668">
    <property type="entry name" value="CUB_CDCP1_2"/>
    <property type="match status" value="3"/>
</dbReference>
<keyword evidence="2" id="KW-1133">Transmembrane helix</keyword>